<keyword evidence="4 7" id="KW-0597">Phosphoprotein</keyword>
<comment type="pathway">
    <text evidence="1 7 8">Cofactor biosynthesis; NAD(+) biosynthesis; nicotinate D-ribonucleotide from nicotinate: step 1/1.</text>
</comment>
<dbReference type="NCBIfam" id="TIGR01514">
    <property type="entry name" value="NAPRTase"/>
    <property type="match status" value="1"/>
</dbReference>
<dbReference type="SUPFAM" id="SSF54675">
    <property type="entry name" value="Nicotinate/Quinolinate PRTase N-terminal domain-like"/>
    <property type="match status" value="1"/>
</dbReference>
<evidence type="ECO:0000256" key="7">
    <source>
        <dbReference type="HAMAP-Rule" id="MF_00570"/>
    </source>
</evidence>
<dbReference type="InterPro" id="IPR041525">
    <property type="entry name" value="N/Namide_PRibTrfase"/>
</dbReference>
<evidence type="ECO:0000256" key="3">
    <source>
        <dbReference type="ARBA" id="ARBA00013236"/>
    </source>
</evidence>
<dbReference type="PIRSF" id="PIRSF000484">
    <property type="entry name" value="NAPRT"/>
    <property type="match status" value="1"/>
</dbReference>
<proteinExistence type="inferred from homology"/>
<feature type="domain" description="Nicotinate phosphoribosyltransferase N-terminal" evidence="10">
    <location>
        <begin position="25"/>
        <end position="149"/>
    </location>
</feature>
<dbReference type="InterPro" id="IPR006406">
    <property type="entry name" value="Nic_PRibTrfase"/>
</dbReference>
<keyword evidence="6 7" id="KW-0662">Pyridine nucleotide biosynthesis</keyword>
<dbReference type="GO" id="GO:0034355">
    <property type="term" value="P:NAD+ biosynthetic process via the salvage pathway"/>
    <property type="evidence" value="ECO:0007669"/>
    <property type="project" value="TreeGrafter"/>
</dbReference>
<evidence type="ECO:0000259" key="9">
    <source>
        <dbReference type="Pfam" id="PF04095"/>
    </source>
</evidence>
<dbReference type="NCBIfam" id="NF003704">
    <property type="entry name" value="PRK05321.1"/>
    <property type="match status" value="1"/>
</dbReference>
<dbReference type="SUPFAM" id="SSF51690">
    <property type="entry name" value="Nicotinate/Quinolinate PRTase C-terminal domain-like"/>
    <property type="match status" value="1"/>
</dbReference>
<dbReference type="Proteomes" id="UP000736856">
    <property type="component" value="Unassembled WGS sequence"/>
</dbReference>
<dbReference type="Gene3D" id="3.20.140.10">
    <property type="entry name" value="nicotinate phosphoribosyltransferase"/>
    <property type="match status" value="1"/>
</dbReference>
<gene>
    <name evidence="7 11" type="primary">pncB</name>
    <name evidence="11" type="ORF">EU981_01680</name>
</gene>
<feature type="domain" description="Nicotinate/nicotinamide phosphoribosyltransferase" evidence="9">
    <location>
        <begin position="190"/>
        <end position="419"/>
    </location>
</feature>
<sequence length="430" mass="49876">MSEHPPFEKNDKIFQTTDPIITSLLDTDFYKLLMLQLIWKFYPDIKVTFSLFNRKQKLHLSDKINESELRAQLDHARSLQITKEEQAWLSNNTFYGKKQIFDPNFLLWLSEFKLPEYELSREKGQYILKFHGLWQDVSLWEIPSLIIISTLYTNTIVNSMSSFSTDLLYAKAKEKLWSKIKQLQNFPGLRIVDFGTRRRHSFLWQRWCIETLKEGLQDSFIGTSNACLAMKYKINAIGTSAHELPMVAAAIAQTDTETRNAPYQIMQKWNSLYDGNLLIGLPDSFGTDSFLENAPSWVAEWEGFRHDSASPIEGGEKIIAWWTKMHCDPLKKILIFSDNLNADSIIHTYKHFENIVQMTFGWGTNLTNDFYGCSPHQSSQIEQLNIVCKVIEANDKPAVKLSDDPSKTTGNTTEIKRYSRIFKTRTYTQN</sequence>
<accession>A0A937DGU3</accession>
<dbReference type="EMBL" id="SEOL01000002">
    <property type="protein sequence ID" value="MBL0848800.1"/>
    <property type="molecule type" value="Genomic_DNA"/>
</dbReference>
<comment type="PTM">
    <text evidence="7 8">Transiently phosphorylated on a His residue during the reaction cycle. Phosphorylation strongly increases the affinity for substrates and increases the rate of nicotinate D-ribonucleotide production. Dephosphorylation regenerates the low-affinity form of the enzyme, leading to product release.</text>
</comment>
<keyword evidence="11" id="KW-0808">Transferase</keyword>
<protein>
    <recommendedName>
        <fullName evidence="3 7">Nicotinate phosphoribosyltransferase</fullName>
        <shortName evidence="7">NAPRTase</shortName>
        <ecNumber evidence="3 7">6.3.4.21</ecNumber>
    </recommendedName>
</protein>
<evidence type="ECO:0000259" key="10">
    <source>
        <dbReference type="Pfam" id="PF17767"/>
    </source>
</evidence>
<evidence type="ECO:0000256" key="5">
    <source>
        <dbReference type="ARBA" id="ARBA00022598"/>
    </source>
</evidence>
<evidence type="ECO:0000256" key="2">
    <source>
        <dbReference type="ARBA" id="ARBA00010897"/>
    </source>
</evidence>
<dbReference type="InterPro" id="IPR036068">
    <property type="entry name" value="Nicotinate_pribotase-like_C"/>
</dbReference>
<dbReference type="GO" id="GO:0005829">
    <property type="term" value="C:cytosol"/>
    <property type="evidence" value="ECO:0007669"/>
    <property type="project" value="TreeGrafter"/>
</dbReference>
<dbReference type="GO" id="GO:0016757">
    <property type="term" value="F:glycosyltransferase activity"/>
    <property type="evidence" value="ECO:0007669"/>
    <property type="project" value="UniProtKB-KW"/>
</dbReference>
<dbReference type="PANTHER" id="PTHR11098:SF1">
    <property type="entry name" value="NICOTINATE PHOSPHORIBOSYLTRANSFERASE"/>
    <property type="match status" value="1"/>
</dbReference>
<comment type="similarity">
    <text evidence="2 7 8">Belongs to the NAPRTase family.</text>
</comment>
<dbReference type="PANTHER" id="PTHR11098">
    <property type="entry name" value="NICOTINATE PHOSPHORIBOSYLTRANSFERASE"/>
    <property type="match status" value="1"/>
</dbReference>
<dbReference type="InterPro" id="IPR007229">
    <property type="entry name" value="Nic_PRibTrfase-Fam"/>
</dbReference>
<dbReference type="Pfam" id="PF04095">
    <property type="entry name" value="NAPRTase"/>
    <property type="match status" value="1"/>
</dbReference>
<evidence type="ECO:0000256" key="1">
    <source>
        <dbReference type="ARBA" id="ARBA00004952"/>
    </source>
</evidence>
<feature type="modified residue" description="Phosphohistidine; by autocatalysis" evidence="7">
    <location>
        <position position="242"/>
    </location>
</feature>
<name>A0A937DGU3_9HYPH</name>
<reference evidence="11" key="1">
    <citation type="submission" date="2019-02" db="EMBL/GenBank/DDBJ databases">
        <title>A novel Candidatus Liberibacter species associated with the New Zealand native fuchsia psyllid, Ctenarytaina fuchsiae.</title>
        <authorList>
            <person name="Thompson S.M."/>
            <person name="Jorgensen N."/>
            <person name="David C."/>
            <person name="Bulman S.R."/>
            <person name="Smith G.R."/>
        </authorList>
    </citation>
    <scope>NUCLEOTIDE SEQUENCE</scope>
    <source>
        <strain evidence="11">Oxford</strain>
    </source>
</reference>
<dbReference type="GO" id="GO:0004516">
    <property type="term" value="F:nicotinate phosphoribosyltransferase activity"/>
    <property type="evidence" value="ECO:0007669"/>
    <property type="project" value="UniProtKB-UniRule"/>
</dbReference>
<organism evidence="11 12">
    <name type="scientific">Candidatus Liberibacter ctenarytainae</name>
    <dbReference type="NCBI Taxonomy" id="2020335"/>
    <lineage>
        <taxon>Bacteria</taxon>
        <taxon>Pseudomonadati</taxon>
        <taxon>Pseudomonadota</taxon>
        <taxon>Alphaproteobacteria</taxon>
        <taxon>Hyphomicrobiales</taxon>
        <taxon>Rhizobiaceae</taxon>
        <taxon>Liberibacter</taxon>
    </lineage>
</organism>
<dbReference type="AlphaFoldDB" id="A0A937DGU3"/>
<comment type="catalytic activity">
    <reaction evidence="7 8">
        <text>5-phospho-alpha-D-ribose 1-diphosphate + nicotinate + ATP + H2O = nicotinate beta-D-ribonucleotide + ADP + phosphate + diphosphate</text>
        <dbReference type="Rhea" id="RHEA:36163"/>
        <dbReference type="ChEBI" id="CHEBI:15377"/>
        <dbReference type="ChEBI" id="CHEBI:30616"/>
        <dbReference type="ChEBI" id="CHEBI:32544"/>
        <dbReference type="ChEBI" id="CHEBI:33019"/>
        <dbReference type="ChEBI" id="CHEBI:43474"/>
        <dbReference type="ChEBI" id="CHEBI:57502"/>
        <dbReference type="ChEBI" id="CHEBI:58017"/>
        <dbReference type="ChEBI" id="CHEBI:456216"/>
        <dbReference type="EC" id="6.3.4.21"/>
    </reaction>
</comment>
<dbReference type="EC" id="6.3.4.21" evidence="3 7"/>
<evidence type="ECO:0000256" key="4">
    <source>
        <dbReference type="ARBA" id="ARBA00022553"/>
    </source>
</evidence>
<evidence type="ECO:0000313" key="11">
    <source>
        <dbReference type="EMBL" id="MBL0848800.1"/>
    </source>
</evidence>
<dbReference type="Pfam" id="PF17767">
    <property type="entry name" value="NAPRTase_N"/>
    <property type="match status" value="1"/>
</dbReference>
<evidence type="ECO:0000256" key="8">
    <source>
        <dbReference type="RuleBase" id="RU003838"/>
    </source>
</evidence>
<evidence type="ECO:0000256" key="6">
    <source>
        <dbReference type="ARBA" id="ARBA00022642"/>
    </source>
</evidence>
<comment type="function">
    <text evidence="7 8">Catalyzes the synthesis of beta-nicotinate D-ribonucleotide from nicotinate and 5-phospho-D-ribose 1-phosphate at the expense of ATP.</text>
</comment>
<dbReference type="HAMAP" id="MF_00570">
    <property type="entry name" value="NAPRTase"/>
    <property type="match status" value="1"/>
</dbReference>
<keyword evidence="5 7" id="KW-0436">Ligase</keyword>
<comment type="caution">
    <text evidence="11">The sequence shown here is derived from an EMBL/GenBank/DDBJ whole genome shotgun (WGS) entry which is preliminary data.</text>
</comment>
<keyword evidence="11" id="KW-0328">Glycosyltransferase</keyword>
<evidence type="ECO:0000313" key="12">
    <source>
        <dbReference type="Proteomes" id="UP000736856"/>
    </source>
</evidence>
<dbReference type="InterPro" id="IPR040727">
    <property type="entry name" value="NAPRTase_N"/>
</dbReference>